<dbReference type="CDD" id="cd10719">
    <property type="entry name" value="DnaJ_zf"/>
    <property type="match status" value="1"/>
</dbReference>
<dbReference type="GO" id="GO:0005524">
    <property type="term" value="F:ATP binding"/>
    <property type="evidence" value="ECO:0007669"/>
    <property type="project" value="InterPro"/>
</dbReference>
<evidence type="ECO:0000256" key="2">
    <source>
        <dbReference type="ARBA" id="ARBA00011738"/>
    </source>
</evidence>
<keyword evidence="10 14" id="KW-0143">Chaperone</keyword>
<dbReference type="PANTHER" id="PTHR43096">
    <property type="entry name" value="DNAJ HOMOLOG 1, MITOCHONDRIAL-RELATED"/>
    <property type="match status" value="1"/>
</dbReference>
<dbReference type="InterPro" id="IPR008971">
    <property type="entry name" value="HSP40/DnaJ_pept-bd"/>
</dbReference>
<evidence type="ECO:0000256" key="7">
    <source>
        <dbReference type="ARBA" id="ARBA00022771"/>
    </source>
</evidence>
<evidence type="ECO:0000256" key="14">
    <source>
        <dbReference type="HAMAP-Rule" id="MF_01152"/>
    </source>
</evidence>
<evidence type="ECO:0000256" key="10">
    <source>
        <dbReference type="ARBA" id="ARBA00023186"/>
    </source>
</evidence>
<dbReference type="EMBL" id="CP017606">
    <property type="protein sequence ID" value="ATW29194.1"/>
    <property type="molecule type" value="Genomic_DNA"/>
</dbReference>
<dbReference type="Gene3D" id="2.60.260.20">
    <property type="entry name" value="Urease metallochaperone UreE, N-terminal domain"/>
    <property type="match status" value="2"/>
</dbReference>
<keyword evidence="6 14" id="KW-0677">Repeat</keyword>
<feature type="binding site" evidence="14">
    <location>
        <position position="160"/>
    </location>
    <ligand>
        <name>Zn(2+)</name>
        <dbReference type="ChEBI" id="CHEBI:29105"/>
        <label>2</label>
    </ligand>
</feature>
<dbReference type="GO" id="GO:0005737">
    <property type="term" value="C:cytoplasm"/>
    <property type="evidence" value="ECO:0007669"/>
    <property type="project" value="UniProtKB-SubCell"/>
</dbReference>
<dbReference type="SUPFAM" id="SSF46565">
    <property type="entry name" value="Chaperone J-domain"/>
    <property type="match status" value="1"/>
</dbReference>
<keyword evidence="8 14" id="KW-0862">Zinc</keyword>
<feature type="binding site" evidence="14">
    <location>
        <position position="193"/>
    </location>
    <ligand>
        <name>Zn(2+)</name>
        <dbReference type="ChEBI" id="CHEBI:29105"/>
        <label>1</label>
    </ligand>
</feature>
<evidence type="ECO:0000256" key="8">
    <source>
        <dbReference type="ARBA" id="ARBA00022833"/>
    </source>
</evidence>
<comment type="function">
    <text evidence="11 14">Participates actively in the response to hyperosmotic and heat shock by preventing the aggregation of stress-denatured proteins and by disaggregating proteins, also in an autonomous, DnaK-independent fashion. Unfolded proteins bind initially to DnaJ; upon interaction with the DnaJ-bound protein, DnaK hydrolyzes its bound ATP, resulting in the formation of a stable complex. GrpE releases ADP from DnaK; ATP binding to DnaK triggers the release of the substrate protein, thus completing the reaction cycle. Several rounds of ATP-dependent interactions between DnaJ, DnaK and GrpE are required for fully efficient folding. Also involved, together with DnaK and GrpE, in the DNA replication of plasmids through activation of initiation proteins.</text>
</comment>
<dbReference type="PRINTS" id="PR00625">
    <property type="entry name" value="JDOMAIN"/>
</dbReference>
<organism evidence="18 19">
    <name type="scientific">Candidatus Williamhamiltonella defendens</name>
    <dbReference type="NCBI Taxonomy" id="138072"/>
    <lineage>
        <taxon>Bacteria</taxon>
        <taxon>Pseudomonadati</taxon>
        <taxon>Pseudomonadota</taxon>
        <taxon>Gammaproteobacteria</taxon>
        <taxon>Enterobacterales</taxon>
        <taxon>Enterobacteriaceae</taxon>
        <taxon>aphid secondary symbionts</taxon>
        <taxon>Candidatus Williamhamiltonella</taxon>
    </lineage>
</organism>
<dbReference type="Pfam" id="PF00684">
    <property type="entry name" value="DnaJ_CXXCXGXG"/>
    <property type="match status" value="1"/>
</dbReference>
<evidence type="ECO:0000256" key="13">
    <source>
        <dbReference type="ARBA" id="ARBA00067609"/>
    </source>
</evidence>
<dbReference type="SUPFAM" id="SSF49493">
    <property type="entry name" value="HSP40/DnaJ peptide-binding domain"/>
    <property type="match status" value="2"/>
</dbReference>
<evidence type="ECO:0000256" key="12">
    <source>
        <dbReference type="ARBA" id="ARBA00061004"/>
    </source>
</evidence>
<evidence type="ECO:0000259" key="16">
    <source>
        <dbReference type="PROSITE" id="PS50076"/>
    </source>
</evidence>
<dbReference type="PROSITE" id="PS00636">
    <property type="entry name" value="DNAJ_1"/>
    <property type="match status" value="1"/>
</dbReference>
<feature type="repeat" description="CXXCXGXG motif" evidence="14">
    <location>
        <begin position="140"/>
        <end position="147"/>
    </location>
</feature>
<reference evidence="19" key="2">
    <citation type="submission" date="2017-11" db="EMBL/GenBank/DDBJ databases">
        <title>PacBio sequencing of new strain of the secondary endosymbiont Candidatus Hamiltonella defensa.</title>
        <authorList>
            <person name="Strand M.R."/>
            <person name="Oliver K."/>
        </authorList>
    </citation>
    <scope>NUCLEOTIDE SEQUENCE [LARGE SCALE GENOMIC DNA]</scope>
    <source>
        <strain evidence="19">A2C</strain>
    </source>
</reference>
<dbReference type="FunFam" id="2.10.230.10:FF:000002">
    <property type="entry name" value="Molecular chaperone DnaJ"/>
    <property type="match status" value="1"/>
</dbReference>
<dbReference type="GO" id="GO:0009408">
    <property type="term" value="P:response to heat"/>
    <property type="evidence" value="ECO:0007669"/>
    <property type="project" value="InterPro"/>
</dbReference>
<evidence type="ECO:0000256" key="4">
    <source>
        <dbReference type="ARBA" id="ARBA00022705"/>
    </source>
</evidence>
<keyword evidence="9 14" id="KW-0346">Stress response</keyword>
<dbReference type="SMART" id="SM00271">
    <property type="entry name" value="DnaJ"/>
    <property type="match status" value="1"/>
</dbReference>
<accession>A0A2D3T626</accession>
<reference evidence="19" key="1">
    <citation type="submission" date="2016-10" db="EMBL/GenBank/DDBJ databases">
        <authorList>
            <person name="Chevignon G."/>
        </authorList>
    </citation>
    <scope>NUCLEOTIDE SEQUENCE [LARGE SCALE GENOMIC DNA]</scope>
    <source>
        <strain evidence="19">A2C</strain>
    </source>
</reference>
<evidence type="ECO:0000256" key="1">
    <source>
        <dbReference type="ARBA" id="ARBA00004496"/>
    </source>
</evidence>
<dbReference type="PROSITE" id="PS51188">
    <property type="entry name" value="ZF_CR"/>
    <property type="match status" value="1"/>
</dbReference>
<dbReference type="NCBIfam" id="TIGR02349">
    <property type="entry name" value="DnaJ_bact"/>
    <property type="match status" value="1"/>
</dbReference>
<evidence type="ECO:0000259" key="17">
    <source>
        <dbReference type="PROSITE" id="PS51188"/>
    </source>
</evidence>
<dbReference type="Gene3D" id="2.10.230.10">
    <property type="entry name" value="Heat shock protein DnaJ, cysteine-rich domain"/>
    <property type="match status" value="1"/>
</dbReference>
<feature type="repeat" description="CXXCXGXG motif" evidence="14">
    <location>
        <begin position="157"/>
        <end position="164"/>
    </location>
</feature>
<evidence type="ECO:0000313" key="19">
    <source>
        <dbReference type="Proteomes" id="UP000230008"/>
    </source>
</evidence>
<feature type="binding site" evidence="14">
    <location>
        <position position="140"/>
    </location>
    <ligand>
        <name>Zn(2+)</name>
        <dbReference type="ChEBI" id="CHEBI:29105"/>
        <label>1</label>
    </ligand>
</feature>
<keyword evidence="7 14" id="KW-0863">Zinc-finger</keyword>
<evidence type="ECO:0000256" key="5">
    <source>
        <dbReference type="ARBA" id="ARBA00022723"/>
    </source>
</evidence>
<evidence type="ECO:0000313" key="18">
    <source>
        <dbReference type="EMBL" id="ATW29194.1"/>
    </source>
</evidence>
<dbReference type="AlphaFoldDB" id="A0A2D3T626"/>
<dbReference type="Pfam" id="PF00226">
    <property type="entry name" value="DnaJ"/>
    <property type="match status" value="1"/>
</dbReference>
<feature type="binding site" evidence="14">
    <location>
        <position position="157"/>
    </location>
    <ligand>
        <name>Zn(2+)</name>
        <dbReference type="ChEBI" id="CHEBI:29105"/>
        <label>2</label>
    </ligand>
</feature>
<dbReference type="FunFam" id="1.10.287.110:FF:000034">
    <property type="entry name" value="Chaperone protein DnaJ"/>
    <property type="match status" value="1"/>
</dbReference>
<feature type="domain" description="J" evidence="16">
    <location>
        <begin position="5"/>
        <end position="69"/>
    </location>
</feature>
<comment type="domain">
    <text evidence="14">The J domain is necessary and sufficient to stimulate DnaK ATPase activity. Zinc center 1 plays an important role in the autonomous, DnaK-independent chaperone activity of DnaJ. Zinc center 2 is essential for interaction with DnaK and for DnaJ activity.</text>
</comment>
<evidence type="ECO:0000256" key="9">
    <source>
        <dbReference type="ARBA" id="ARBA00023016"/>
    </source>
</evidence>
<dbReference type="InterPro" id="IPR001623">
    <property type="entry name" value="DnaJ_domain"/>
</dbReference>
<feature type="domain" description="CR-type" evidence="17">
    <location>
        <begin position="127"/>
        <end position="205"/>
    </location>
</feature>
<dbReference type="GO" id="GO:0042026">
    <property type="term" value="P:protein refolding"/>
    <property type="evidence" value="ECO:0007669"/>
    <property type="project" value="TreeGrafter"/>
</dbReference>
<dbReference type="InterPro" id="IPR012724">
    <property type="entry name" value="DnaJ"/>
</dbReference>
<comment type="cofactor">
    <cofactor evidence="14">
        <name>Zn(2+)</name>
        <dbReference type="ChEBI" id="CHEBI:29105"/>
    </cofactor>
    <text evidence="14">Binds 2 Zn(2+) ions per monomer.</text>
</comment>
<dbReference type="InterPro" id="IPR001305">
    <property type="entry name" value="HSP_DnaJ_Cys-rich_dom"/>
</dbReference>
<dbReference type="GO" id="GO:0006260">
    <property type="term" value="P:DNA replication"/>
    <property type="evidence" value="ECO:0007669"/>
    <property type="project" value="UniProtKB-KW"/>
</dbReference>
<dbReference type="Proteomes" id="UP000230008">
    <property type="component" value="Chromosome"/>
</dbReference>
<evidence type="ECO:0000256" key="6">
    <source>
        <dbReference type="ARBA" id="ARBA00022737"/>
    </source>
</evidence>
<dbReference type="GO" id="GO:0031072">
    <property type="term" value="F:heat shock protein binding"/>
    <property type="evidence" value="ECO:0007669"/>
    <property type="project" value="InterPro"/>
</dbReference>
<dbReference type="InterPro" id="IPR036410">
    <property type="entry name" value="HSP_DnaJ_Cys-rich_dom_sf"/>
</dbReference>
<evidence type="ECO:0000256" key="15">
    <source>
        <dbReference type="PROSITE-ProRule" id="PRU00546"/>
    </source>
</evidence>
<dbReference type="InterPro" id="IPR002939">
    <property type="entry name" value="DnaJ_C"/>
</dbReference>
<dbReference type="NCBIfam" id="NF008035">
    <property type="entry name" value="PRK10767.1"/>
    <property type="match status" value="1"/>
</dbReference>
<dbReference type="RefSeq" id="WP_100102938.1">
    <property type="nucleotide sequence ID" value="NZ_CAWNMT010000001.1"/>
</dbReference>
<feature type="binding site" evidence="14">
    <location>
        <position position="196"/>
    </location>
    <ligand>
        <name>Zn(2+)</name>
        <dbReference type="ChEBI" id="CHEBI:29105"/>
        <label>1</label>
    </ligand>
</feature>
<dbReference type="CDD" id="cd10747">
    <property type="entry name" value="DnaJ_C"/>
    <property type="match status" value="1"/>
</dbReference>
<sequence>MSKKDYYEILGIAKNANEQDIKDAYKRLAKKYHPDRNKDKDAETKFKEMKEAYEVLSDQQKRAAYDQHGHTAFEQSGMGGGFHNSSNFSNVFNDVFSDFFGGHQQRTQRGRDLRYTLNLTLEEAVRGASKEIHITTLVHCEHCKGSGVKQGTRPVTCTTCRGVGEVHMQQGFFTIQQTCPRCHGQGQMIKDPCRQCRGQGKVEEPKTFSVKVPAGIDSNDCLRLNGKGEVGEMGAPSGDLYVQIHVDRHHIFERSKNNLYCKVPINFTTAALGGEIEVPTLDGAIKLKIPPETQTGQCFRIPNKGIKPEKKTPGDLFCTVFIETPVHLNEKQKKLLRDLDQSFCETSSKKNTPETKKFLESMKKFFDNLTH</sequence>
<dbReference type="PANTHER" id="PTHR43096:SF48">
    <property type="entry name" value="CHAPERONE PROTEIN DNAJ"/>
    <property type="match status" value="1"/>
</dbReference>
<gene>
    <name evidence="14" type="primary">dnaJ</name>
    <name evidence="18" type="ORF">BJP41_01225</name>
</gene>
<dbReference type="InterPro" id="IPR018253">
    <property type="entry name" value="DnaJ_domain_CS"/>
</dbReference>
<feature type="repeat" description="CXXCXGXG motif" evidence="14">
    <location>
        <begin position="193"/>
        <end position="200"/>
    </location>
</feature>
<keyword evidence="3 14" id="KW-0963">Cytoplasm</keyword>
<feature type="zinc finger region" description="CR-type" evidence="15">
    <location>
        <begin position="127"/>
        <end position="205"/>
    </location>
</feature>
<feature type="binding site" evidence="14">
    <location>
        <position position="182"/>
    </location>
    <ligand>
        <name>Zn(2+)</name>
        <dbReference type="ChEBI" id="CHEBI:29105"/>
        <label>2</label>
    </ligand>
</feature>
<keyword evidence="5 14" id="KW-0479">Metal-binding</keyword>
<dbReference type="Gene3D" id="1.10.287.110">
    <property type="entry name" value="DnaJ domain"/>
    <property type="match status" value="1"/>
</dbReference>
<name>A0A2D3T626_9ENTR</name>
<dbReference type="InterPro" id="IPR036869">
    <property type="entry name" value="J_dom_sf"/>
</dbReference>
<dbReference type="HAMAP" id="MF_01152">
    <property type="entry name" value="DnaJ"/>
    <property type="match status" value="1"/>
</dbReference>
<dbReference type="SUPFAM" id="SSF57938">
    <property type="entry name" value="DnaJ/Hsp40 cysteine-rich domain"/>
    <property type="match status" value="1"/>
</dbReference>
<dbReference type="PROSITE" id="PS50076">
    <property type="entry name" value="DNAJ_2"/>
    <property type="match status" value="1"/>
</dbReference>
<comment type="subcellular location">
    <subcellularLocation>
        <location evidence="1 14">Cytoplasm</location>
    </subcellularLocation>
</comment>
<evidence type="ECO:0000256" key="3">
    <source>
        <dbReference type="ARBA" id="ARBA00022490"/>
    </source>
</evidence>
<dbReference type="GO" id="GO:0008270">
    <property type="term" value="F:zinc ion binding"/>
    <property type="evidence" value="ECO:0007669"/>
    <property type="project" value="UniProtKB-UniRule"/>
</dbReference>
<protein>
    <recommendedName>
        <fullName evidence="13 14">Chaperone protein DnaJ</fullName>
    </recommendedName>
</protein>
<feature type="binding site" evidence="14">
    <location>
        <position position="143"/>
    </location>
    <ligand>
        <name>Zn(2+)</name>
        <dbReference type="ChEBI" id="CHEBI:29105"/>
        <label>1</label>
    </ligand>
</feature>
<dbReference type="Pfam" id="PF01556">
    <property type="entry name" value="DnaJ_C"/>
    <property type="match status" value="1"/>
</dbReference>
<evidence type="ECO:0000256" key="11">
    <source>
        <dbReference type="ARBA" id="ARBA00053423"/>
    </source>
</evidence>
<dbReference type="FunFam" id="2.60.260.20:FF:000004">
    <property type="entry name" value="Molecular chaperone DnaJ"/>
    <property type="match status" value="1"/>
</dbReference>
<proteinExistence type="inferred from homology"/>
<comment type="subunit">
    <text evidence="2 14">Homodimer.</text>
</comment>
<comment type="similarity">
    <text evidence="12 14">Belongs to the DnaJ family.</text>
</comment>
<feature type="binding site" evidence="14">
    <location>
        <position position="179"/>
    </location>
    <ligand>
        <name>Zn(2+)</name>
        <dbReference type="ChEBI" id="CHEBI:29105"/>
        <label>2</label>
    </ligand>
</feature>
<keyword evidence="4 14" id="KW-0235">DNA replication</keyword>
<dbReference type="CDD" id="cd06257">
    <property type="entry name" value="DnaJ"/>
    <property type="match status" value="1"/>
</dbReference>
<dbReference type="GO" id="GO:0051082">
    <property type="term" value="F:unfolded protein binding"/>
    <property type="evidence" value="ECO:0007669"/>
    <property type="project" value="UniProtKB-UniRule"/>
</dbReference>
<feature type="repeat" description="CXXCXGXG motif" evidence="14">
    <location>
        <begin position="179"/>
        <end position="186"/>
    </location>
</feature>